<keyword evidence="2" id="KW-1185">Reference proteome</keyword>
<dbReference type="AlphaFoldDB" id="A0A0A1UGN7"/>
<dbReference type="GeneID" id="14893804"/>
<dbReference type="InterPro" id="IPR036964">
    <property type="entry name" value="RASGEF_cat_dom_sf"/>
</dbReference>
<sequence>MAITFSLPSNLWQKMRCFCCDIYPIDFQVLLSKTLDQNSILFESKSSRASSVKLVTTNKVINKKKSRYVFGSTTVLEEKEWECILTSCVETAQQLTYFDQENIRKVKISEFVEEDRRINFQGYLRTLEKLENFLLRVMNKASTYFFFISVVTKLIEMNSFNMAFVVLKTIEQKNEVFAKELKKNVKNALEKNKAFLEKKAFWSAYKKIQQDEPKFVVVNYFAEELEKCDVLTLDLGGTLNMEKIREFARCIKMWKTAKTSKFNVKPIPSVIEFLCQNTV</sequence>
<evidence type="ECO:0008006" key="3">
    <source>
        <dbReference type="Google" id="ProtNLM"/>
    </source>
</evidence>
<name>A0A0A1UGN7_ENTIV</name>
<evidence type="ECO:0000313" key="1">
    <source>
        <dbReference type="EMBL" id="ELP95014.1"/>
    </source>
</evidence>
<proteinExistence type="predicted"/>
<gene>
    <name evidence="1" type="ORF">EIN_252180</name>
</gene>
<dbReference type="InterPro" id="IPR023578">
    <property type="entry name" value="Ras_GEF_dom_sf"/>
</dbReference>
<dbReference type="Proteomes" id="UP000014680">
    <property type="component" value="Unassembled WGS sequence"/>
</dbReference>
<evidence type="ECO:0000313" key="2">
    <source>
        <dbReference type="Proteomes" id="UP000014680"/>
    </source>
</evidence>
<dbReference type="GO" id="GO:0005085">
    <property type="term" value="F:guanyl-nucleotide exchange factor activity"/>
    <property type="evidence" value="ECO:0007669"/>
    <property type="project" value="InterPro"/>
</dbReference>
<dbReference type="SUPFAM" id="SSF48366">
    <property type="entry name" value="Ras GEF"/>
    <property type="match status" value="1"/>
</dbReference>
<accession>A0A0A1UGN7</accession>
<dbReference type="KEGG" id="eiv:EIN_252180"/>
<dbReference type="EMBL" id="KB206169">
    <property type="protein sequence ID" value="ELP95014.1"/>
    <property type="molecule type" value="Genomic_DNA"/>
</dbReference>
<dbReference type="RefSeq" id="XP_004261785.1">
    <property type="nucleotide sequence ID" value="XM_004261737.1"/>
</dbReference>
<dbReference type="GO" id="GO:0007264">
    <property type="term" value="P:small GTPase-mediated signal transduction"/>
    <property type="evidence" value="ECO:0007669"/>
    <property type="project" value="InterPro"/>
</dbReference>
<protein>
    <recommendedName>
        <fullName evidence="3">Ras-GEF domain-containing protein</fullName>
    </recommendedName>
</protein>
<dbReference type="VEuPathDB" id="AmoebaDB:EIN_252180"/>
<organism evidence="1 2">
    <name type="scientific">Entamoeba invadens IP1</name>
    <dbReference type="NCBI Taxonomy" id="370355"/>
    <lineage>
        <taxon>Eukaryota</taxon>
        <taxon>Amoebozoa</taxon>
        <taxon>Evosea</taxon>
        <taxon>Archamoebae</taxon>
        <taxon>Mastigamoebida</taxon>
        <taxon>Entamoebidae</taxon>
        <taxon>Entamoeba</taxon>
    </lineage>
</organism>
<reference evidence="1 2" key="1">
    <citation type="submission" date="2012-10" db="EMBL/GenBank/DDBJ databases">
        <authorList>
            <person name="Zafar N."/>
            <person name="Inman J."/>
            <person name="Hall N."/>
            <person name="Lorenzi H."/>
            <person name="Caler E."/>
        </authorList>
    </citation>
    <scope>NUCLEOTIDE SEQUENCE [LARGE SCALE GENOMIC DNA]</scope>
    <source>
        <strain evidence="1 2">IP1</strain>
    </source>
</reference>
<dbReference type="Gene3D" id="1.10.840.10">
    <property type="entry name" value="Ras guanine-nucleotide exchange factors catalytic domain"/>
    <property type="match status" value="1"/>
</dbReference>